<dbReference type="AlphaFoldDB" id="A0ABD7HS58"/>
<reference evidence="2 3" key="1">
    <citation type="submission" date="2018-08" db="EMBL/GenBank/DDBJ databases">
        <title>Linezolid Resistance in Mycobacterium abscessus: MIC Distribution and Comprehensive Investigation of Resistance Mechanisms.</title>
        <authorList>
            <person name="Ye M."/>
            <person name="Xu L."/>
            <person name="Zou Y."/>
            <person name="Li B."/>
            <person name="Guo Q."/>
            <person name="Zhang Y."/>
            <person name="Zhan M."/>
            <person name="Xu B."/>
            <person name="Yu F."/>
            <person name="Zhang Z."/>
            <person name="Chu H."/>
        </authorList>
    </citation>
    <scope>NUCLEOTIDE SEQUENCE [LARGE SCALE GENOMIC DNA]</scope>
    <source>
        <strain evidence="2 3">G143</strain>
    </source>
</reference>
<dbReference type="RefSeq" id="WP_100480690.1">
    <property type="nucleotide sequence ID" value="NZ_JAMLCA010000008.1"/>
</dbReference>
<dbReference type="Pfam" id="PF14230">
    <property type="entry name" value="DUF4333"/>
    <property type="match status" value="1"/>
</dbReference>
<dbReference type="Proteomes" id="UP000284557">
    <property type="component" value="Unassembled WGS sequence"/>
</dbReference>
<dbReference type="InterPro" id="IPR025637">
    <property type="entry name" value="DUF4333"/>
</dbReference>
<accession>A0ABD7HS58</accession>
<comment type="caution">
    <text evidence="2">The sequence shown here is derived from an EMBL/GenBank/DDBJ whole genome shotgun (WGS) entry which is preliminary data.</text>
</comment>
<dbReference type="EMBL" id="QXBN01000004">
    <property type="protein sequence ID" value="RIT41156.1"/>
    <property type="molecule type" value="Genomic_DNA"/>
</dbReference>
<gene>
    <name evidence="2" type="ORF">D2E76_07325</name>
</gene>
<proteinExistence type="predicted"/>
<evidence type="ECO:0000313" key="2">
    <source>
        <dbReference type="EMBL" id="RIT41156.1"/>
    </source>
</evidence>
<organism evidence="2 3">
    <name type="scientific">Mycobacteroides abscessus</name>
    <dbReference type="NCBI Taxonomy" id="36809"/>
    <lineage>
        <taxon>Bacteria</taxon>
        <taxon>Bacillati</taxon>
        <taxon>Actinomycetota</taxon>
        <taxon>Actinomycetes</taxon>
        <taxon>Mycobacteriales</taxon>
        <taxon>Mycobacteriaceae</taxon>
        <taxon>Mycobacteroides</taxon>
    </lineage>
</organism>
<name>A0ABD7HS58_9MYCO</name>
<evidence type="ECO:0000259" key="1">
    <source>
        <dbReference type="Pfam" id="PF14230"/>
    </source>
</evidence>
<feature type="domain" description="DUF4333" evidence="1">
    <location>
        <begin position="19"/>
        <end position="92"/>
    </location>
</feature>
<evidence type="ECO:0000313" key="3">
    <source>
        <dbReference type="Proteomes" id="UP000284557"/>
    </source>
</evidence>
<sequence length="107" mass="11085">MRFLLVPAATVALAAILPGCSSNVSVSTMGVSKEQLADQTKQKLTAKVGVEPKSVVCDGPLDAKVGATQRCVLTAPDDSRIGVTVTASKVEGSTVEFDIQVDNNKLP</sequence>
<protein>
    <submittedName>
        <fullName evidence="2">DUF4333 domain-containing protein</fullName>
    </submittedName>
</protein>